<evidence type="ECO:0000313" key="3">
    <source>
        <dbReference type="EMBL" id="KAK0622630.1"/>
    </source>
</evidence>
<feature type="compositionally biased region" description="Low complexity" evidence="1">
    <location>
        <begin position="414"/>
        <end position="432"/>
    </location>
</feature>
<dbReference type="Proteomes" id="UP001175000">
    <property type="component" value="Unassembled WGS sequence"/>
</dbReference>
<sequence>MLARLGNDSLLTVRNELGAVASHLATSKVQIDILLDKAQLHHSGSLRTEPSAAGEALDDIKDKVDKIAARIFSRPNSSTDGNIADDLWQMFYDDLLNEGFSKPVLDRNKDVLRAYVRELDSQEFSDGSKTPSEPRFLHTKALSSEASASAKLASKTFGLISTDELVAQDAAEREKRSPYILHLASPSGRYLPNRGMPTSTGITTSARWALPPPYSEGQERRLAPDSQGREIPPSAKWTKIKRSLVSPEVLQRAGVRYEARPEFVAVLGILSKEQILEYSRQSAEIRQRRRHQNARPASKTAPKRIAATSASSHAGSTTEEDPDPWDLDLQAWDSDLDAWNLKRNGSEDSDSGDVSWDDSESDAAEPQRDSAVRSSKVRFSTSPRYIPPQSPEKPGPEVRVGPKPILKFGDLGPSMAGAAVAGLASSSSTGATSDKEREGDTRPSLNLFGSKWRERDRDRDRDRYRDHDRDRDRRRDRDRERDRDRDKDRDERVAQKKQTLKESLGAAGIGGAAATLLSVLADAAVHL</sequence>
<feature type="compositionally biased region" description="Low complexity" evidence="1">
    <location>
        <begin position="306"/>
        <end position="317"/>
    </location>
</feature>
<feature type="region of interest" description="Disordered" evidence="1">
    <location>
        <begin position="201"/>
        <end position="232"/>
    </location>
</feature>
<keyword evidence="4" id="KW-1185">Reference proteome</keyword>
<comment type="caution">
    <text evidence="3">The sequence shown here is derived from an EMBL/GenBank/DDBJ whole genome shotgun (WGS) entry which is preliminary data.</text>
</comment>
<dbReference type="EMBL" id="JAULSU010000003">
    <property type="protein sequence ID" value="KAK0622630.1"/>
    <property type="molecule type" value="Genomic_DNA"/>
</dbReference>
<proteinExistence type="predicted"/>
<evidence type="ECO:0000256" key="1">
    <source>
        <dbReference type="SAM" id="MobiDB-lite"/>
    </source>
</evidence>
<organism evidence="3 4">
    <name type="scientific">Immersiella caudata</name>
    <dbReference type="NCBI Taxonomy" id="314043"/>
    <lineage>
        <taxon>Eukaryota</taxon>
        <taxon>Fungi</taxon>
        <taxon>Dikarya</taxon>
        <taxon>Ascomycota</taxon>
        <taxon>Pezizomycotina</taxon>
        <taxon>Sordariomycetes</taxon>
        <taxon>Sordariomycetidae</taxon>
        <taxon>Sordariales</taxon>
        <taxon>Lasiosphaeriaceae</taxon>
        <taxon>Immersiella</taxon>
    </lineage>
</organism>
<name>A0AA39WW16_9PEZI</name>
<feature type="compositionally biased region" description="Acidic residues" evidence="1">
    <location>
        <begin position="347"/>
        <end position="363"/>
    </location>
</feature>
<dbReference type="AlphaFoldDB" id="A0AA39WW16"/>
<gene>
    <name evidence="3" type="ORF">B0T14DRAFT_494255</name>
</gene>
<feature type="domain" description="DUF8035" evidence="2">
    <location>
        <begin position="235"/>
        <end position="287"/>
    </location>
</feature>
<evidence type="ECO:0000313" key="4">
    <source>
        <dbReference type="Proteomes" id="UP001175000"/>
    </source>
</evidence>
<feature type="compositionally biased region" description="Basic and acidic residues" evidence="1">
    <location>
        <begin position="451"/>
        <end position="494"/>
    </location>
</feature>
<dbReference type="PANTHER" id="PTHR42081:SF2">
    <property type="entry name" value="NIPPED-B-LIKE PROTEIN B"/>
    <property type="match status" value="1"/>
</dbReference>
<protein>
    <recommendedName>
        <fullName evidence="2">DUF8035 domain-containing protein</fullName>
    </recommendedName>
</protein>
<accession>A0AA39WW16</accession>
<evidence type="ECO:0000259" key="2">
    <source>
        <dbReference type="Pfam" id="PF26118"/>
    </source>
</evidence>
<dbReference type="PANTHER" id="PTHR42081">
    <property type="entry name" value="ZINC FINGER PROTEIN DHHC DOMAIN CONTAINING PROTEIN"/>
    <property type="match status" value="1"/>
</dbReference>
<reference evidence="3" key="1">
    <citation type="submission" date="2023-06" db="EMBL/GenBank/DDBJ databases">
        <title>Genome-scale phylogeny and comparative genomics of the fungal order Sordariales.</title>
        <authorList>
            <consortium name="Lawrence Berkeley National Laboratory"/>
            <person name="Hensen N."/>
            <person name="Bonometti L."/>
            <person name="Westerberg I."/>
            <person name="Brannstrom I.O."/>
            <person name="Guillou S."/>
            <person name="Cros-Aarteil S."/>
            <person name="Calhoun S."/>
            <person name="Haridas S."/>
            <person name="Kuo A."/>
            <person name="Mondo S."/>
            <person name="Pangilinan J."/>
            <person name="Riley R."/>
            <person name="Labutti K."/>
            <person name="Andreopoulos B."/>
            <person name="Lipzen A."/>
            <person name="Chen C."/>
            <person name="Yanf M."/>
            <person name="Daum C."/>
            <person name="Ng V."/>
            <person name="Clum A."/>
            <person name="Steindorff A."/>
            <person name="Ohm R."/>
            <person name="Martin F."/>
            <person name="Silar P."/>
            <person name="Natvig D."/>
            <person name="Lalanne C."/>
            <person name="Gautier V."/>
            <person name="Ament-Velasquez S.L."/>
            <person name="Kruys A."/>
            <person name="Hutchinson M.I."/>
            <person name="Powell A.J."/>
            <person name="Barry K."/>
            <person name="Miller A.N."/>
            <person name="Grigoriev I.V."/>
            <person name="Debuchy R."/>
            <person name="Gladieux P."/>
            <person name="Thoren M.H."/>
            <person name="Johannesson H."/>
        </authorList>
    </citation>
    <scope>NUCLEOTIDE SEQUENCE</scope>
    <source>
        <strain evidence="3">CBS 606.72</strain>
    </source>
</reference>
<dbReference type="Pfam" id="PF26118">
    <property type="entry name" value="DUF8035"/>
    <property type="match status" value="1"/>
</dbReference>
<dbReference type="InterPro" id="IPR058348">
    <property type="entry name" value="DUF8035"/>
</dbReference>
<feature type="region of interest" description="Disordered" evidence="1">
    <location>
        <begin position="343"/>
        <end position="499"/>
    </location>
</feature>
<feature type="region of interest" description="Disordered" evidence="1">
    <location>
        <begin position="283"/>
        <end position="329"/>
    </location>
</feature>